<dbReference type="InterPro" id="IPR023393">
    <property type="entry name" value="START-like_dom_sf"/>
</dbReference>
<name>A0ABS9NKC6_9NEIS</name>
<accession>A0ABS9NKC6</accession>
<dbReference type="PANTHER" id="PTHR12901">
    <property type="entry name" value="SPERM PROTEIN HOMOLOG"/>
    <property type="match status" value="1"/>
</dbReference>
<feature type="domain" description="Coenzyme Q-binding protein COQ10 START" evidence="2">
    <location>
        <begin position="13"/>
        <end position="135"/>
    </location>
</feature>
<evidence type="ECO:0000313" key="3">
    <source>
        <dbReference type="EMBL" id="MCG6502975.1"/>
    </source>
</evidence>
<sequence length="144" mass="16806">MAVNTISKTVYANHSAEQMFELVDKVEDYPRFLPWYGRTEVLSRQGNELRARLHMDYMGMRQSFATRNTNVPGREIRMELLEGPFRSLHGIWQFTPLEDGRCKVDFRLQYELVGLLSRLISPVFGGVCNRLVEAFVQEADRRYA</sequence>
<proteinExistence type="inferred from homology"/>
<dbReference type="InterPro" id="IPR044996">
    <property type="entry name" value="COQ10-like"/>
</dbReference>
<evidence type="ECO:0000313" key="4">
    <source>
        <dbReference type="Proteomes" id="UP001298424"/>
    </source>
</evidence>
<keyword evidence="4" id="KW-1185">Reference proteome</keyword>
<dbReference type="Pfam" id="PF03364">
    <property type="entry name" value="Polyketide_cyc"/>
    <property type="match status" value="1"/>
</dbReference>
<evidence type="ECO:0000259" key="2">
    <source>
        <dbReference type="Pfam" id="PF03364"/>
    </source>
</evidence>
<evidence type="ECO:0000256" key="1">
    <source>
        <dbReference type="ARBA" id="ARBA00008918"/>
    </source>
</evidence>
<dbReference type="EMBL" id="JAKOOW010000001">
    <property type="protein sequence ID" value="MCG6502975.1"/>
    <property type="molecule type" value="Genomic_DNA"/>
</dbReference>
<organism evidence="3 4">
    <name type="scientific">Kingella pumchi</name>
    <dbReference type="NCBI Taxonomy" id="2779506"/>
    <lineage>
        <taxon>Bacteria</taxon>
        <taxon>Pseudomonadati</taxon>
        <taxon>Pseudomonadota</taxon>
        <taxon>Betaproteobacteria</taxon>
        <taxon>Neisseriales</taxon>
        <taxon>Neisseriaceae</taxon>
        <taxon>Kingella</taxon>
    </lineage>
</organism>
<dbReference type="RefSeq" id="WP_238744868.1">
    <property type="nucleotide sequence ID" value="NZ_JAKOOW010000001.1"/>
</dbReference>
<dbReference type="CDD" id="cd07813">
    <property type="entry name" value="COQ10p_like"/>
    <property type="match status" value="1"/>
</dbReference>
<comment type="similarity">
    <text evidence="1">Belongs to the ribosome association toxin RatA family.</text>
</comment>
<dbReference type="SUPFAM" id="SSF55961">
    <property type="entry name" value="Bet v1-like"/>
    <property type="match status" value="1"/>
</dbReference>
<dbReference type="Gene3D" id="3.30.530.20">
    <property type="match status" value="1"/>
</dbReference>
<comment type="caution">
    <text evidence="3">The sequence shown here is derived from an EMBL/GenBank/DDBJ whole genome shotgun (WGS) entry which is preliminary data.</text>
</comment>
<dbReference type="PANTHER" id="PTHR12901:SF10">
    <property type="entry name" value="COENZYME Q-BINDING PROTEIN COQ10, MITOCHONDRIAL"/>
    <property type="match status" value="1"/>
</dbReference>
<reference evidence="3 4" key="1">
    <citation type="submission" date="2022-02" db="EMBL/GenBank/DDBJ databases">
        <title>Genome sequence data of Kingella unionensis sp. nov. strain CICC 24913 (CCUG 75125).</title>
        <authorList>
            <person name="Xiao M."/>
        </authorList>
    </citation>
    <scope>NUCLEOTIDE SEQUENCE [LARGE SCALE GENOMIC DNA]</scope>
    <source>
        <strain evidence="3 4">CICC 24913</strain>
    </source>
</reference>
<dbReference type="InterPro" id="IPR005031">
    <property type="entry name" value="COQ10_START"/>
</dbReference>
<gene>
    <name evidence="3" type="ORF">MB824_00440</name>
</gene>
<dbReference type="Proteomes" id="UP001298424">
    <property type="component" value="Unassembled WGS sequence"/>
</dbReference>
<protein>
    <submittedName>
        <fullName evidence="3">Type II toxin-antitoxin system RatA family toxin</fullName>
    </submittedName>
</protein>